<keyword evidence="2" id="KW-1185">Reference proteome</keyword>
<name>A0A427XEK3_9TREE</name>
<reference evidence="1 2" key="1">
    <citation type="submission" date="2018-11" db="EMBL/GenBank/DDBJ databases">
        <title>Genome sequence of Apiotrichum porosum DSM 27194.</title>
        <authorList>
            <person name="Aliyu H."/>
            <person name="Gorte O."/>
            <person name="Ochsenreither K."/>
        </authorList>
    </citation>
    <scope>NUCLEOTIDE SEQUENCE [LARGE SCALE GENOMIC DNA]</scope>
    <source>
        <strain evidence="1 2">DSM 27194</strain>
    </source>
</reference>
<dbReference type="GeneID" id="39587843"/>
<dbReference type="OrthoDB" id="10655181at2759"/>
<comment type="caution">
    <text evidence="1">The sequence shown here is derived from an EMBL/GenBank/DDBJ whole genome shotgun (WGS) entry which is preliminary data.</text>
</comment>
<protein>
    <submittedName>
        <fullName evidence="1">Uncharacterized protein</fullName>
    </submittedName>
</protein>
<proteinExistence type="predicted"/>
<dbReference type="RefSeq" id="XP_028472488.1">
    <property type="nucleotide sequence ID" value="XM_028618992.1"/>
</dbReference>
<evidence type="ECO:0000313" key="1">
    <source>
        <dbReference type="EMBL" id="RSH77341.1"/>
    </source>
</evidence>
<dbReference type="Proteomes" id="UP000279236">
    <property type="component" value="Unassembled WGS sequence"/>
</dbReference>
<dbReference type="EMBL" id="RSCE01000016">
    <property type="protein sequence ID" value="RSH77341.1"/>
    <property type="molecule type" value="Genomic_DNA"/>
</dbReference>
<accession>A0A427XEK3</accession>
<sequence length="192" mass="21641">MGSPLRKPASRKWQAAFDSSDMDETLDEVDFAVATFDVAYRMKAHMPILMRQLGRIVHTPEIWQTLTDMVIERAFNKSAVKERWPHFMVPSLAFVRTFARGAMDSVWEEGIDSYMPDPASIPPRAFTVVDHALDNDPDAEDKKLVVFIDHDGNEVHRCTGKQVADYCTHTPTLPTSAVAHTHTVDKDKPSTT</sequence>
<dbReference type="AlphaFoldDB" id="A0A427XEK3"/>
<gene>
    <name evidence="1" type="ORF">EHS24_003300</name>
</gene>
<evidence type="ECO:0000313" key="2">
    <source>
        <dbReference type="Proteomes" id="UP000279236"/>
    </source>
</evidence>
<organism evidence="1 2">
    <name type="scientific">Apiotrichum porosum</name>
    <dbReference type="NCBI Taxonomy" id="105984"/>
    <lineage>
        <taxon>Eukaryota</taxon>
        <taxon>Fungi</taxon>
        <taxon>Dikarya</taxon>
        <taxon>Basidiomycota</taxon>
        <taxon>Agaricomycotina</taxon>
        <taxon>Tremellomycetes</taxon>
        <taxon>Trichosporonales</taxon>
        <taxon>Trichosporonaceae</taxon>
        <taxon>Apiotrichum</taxon>
    </lineage>
</organism>
<dbReference type="STRING" id="105984.A0A427XEK3"/>